<organism evidence="4 5">
    <name type="scientific">Paracoccus fistulariae</name>
    <dbReference type="NCBI Taxonomy" id="658446"/>
    <lineage>
        <taxon>Bacteria</taxon>
        <taxon>Pseudomonadati</taxon>
        <taxon>Pseudomonadota</taxon>
        <taxon>Alphaproteobacteria</taxon>
        <taxon>Rhodobacterales</taxon>
        <taxon>Paracoccaceae</taxon>
        <taxon>Paracoccus</taxon>
    </lineage>
</organism>
<name>A0ABY7SLE4_9RHOB</name>
<keyword evidence="5" id="KW-1185">Reference proteome</keyword>
<dbReference type="EMBL" id="CP067136">
    <property type="protein sequence ID" value="WCR07817.1"/>
    <property type="molecule type" value="Genomic_DNA"/>
</dbReference>
<gene>
    <name evidence="4" type="ORF">JHX87_03005</name>
</gene>
<reference evidence="4 5" key="1">
    <citation type="submission" date="2021-01" db="EMBL/GenBank/DDBJ databases">
        <title>Biogeographic distribution of Paracoccus.</title>
        <authorList>
            <person name="Hollensteiner J."/>
            <person name="Leineberger J."/>
            <person name="Brinkhoff T."/>
            <person name="Daniel R."/>
        </authorList>
    </citation>
    <scope>NUCLEOTIDE SEQUENCE [LARGE SCALE GENOMIC DNA]</scope>
    <source>
        <strain evidence="4 5">KCTC 22803</strain>
    </source>
</reference>
<dbReference type="SMART" id="SM00829">
    <property type="entry name" value="PKS_ER"/>
    <property type="match status" value="1"/>
</dbReference>
<dbReference type="Gene3D" id="3.40.50.720">
    <property type="entry name" value="NAD(P)-binding Rossmann-like Domain"/>
    <property type="match status" value="1"/>
</dbReference>
<dbReference type="SUPFAM" id="SSF50129">
    <property type="entry name" value="GroES-like"/>
    <property type="match status" value="1"/>
</dbReference>
<dbReference type="Gene3D" id="3.90.180.10">
    <property type="entry name" value="Medium-chain alcohol dehydrogenases, catalytic domain"/>
    <property type="match status" value="1"/>
</dbReference>
<keyword evidence="2" id="KW-1133">Transmembrane helix</keyword>
<keyword evidence="2" id="KW-0812">Transmembrane</keyword>
<dbReference type="InterPro" id="IPR020843">
    <property type="entry name" value="ER"/>
</dbReference>
<dbReference type="InterPro" id="IPR036291">
    <property type="entry name" value="NAD(P)-bd_dom_sf"/>
</dbReference>
<evidence type="ECO:0000256" key="2">
    <source>
        <dbReference type="SAM" id="Phobius"/>
    </source>
</evidence>
<proteinExistence type="predicted"/>
<dbReference type="Pfam" id="PF13602">
    <property type="entry name" value="ADH_zinc_N_2"/>
    <property type="match status" value="1"/>
</dbReference>
<evidence type="ECO:0000256" key="1">
    <source>
        <dbReference type="ARBA" id="ARBA00022857"/>
    </source>
</evidence>
<dbReference type="PANTHER" id="PTHR44154">
    <property type="entry name" value="QUINONE OXIDOREDUCTASE"/>
    <property type="match status" value="1"/>
</dbReference>
<accession>A0ABY7SLE4</accession>
<evidence type="ECO:0000259" key="3">
    <source>
        <dbReference type="SMART" id="SM00829"/>
    </source>
</evidence>
<dbReference type="PANTHER" id="PTHR44154:SF1">
    <property type="entry name" value="QUINONE OXIDOREDUCTASE"/>
    <property type="match status" value="1"/>
</dbReference>
<evidence type="ECO:0000313" key="5">
    <source>
        <dbReference type="Proteomes" id="UP001219349"/>
    </source>
</evidence>
<keyword evidence="2" id="KW-0472">Membrane</keyword>
<dbReference type="SUPFAM" id="SSF51735">
    <property type="entry name" value="NAD(P)-binding Rossmann-fold domains"/>
    <property type="match status" value="1"/>
</dbReference>
<protein>
    <submittedName>
        <fullName evidence="4">NAD(P)-dependent alcohol dehydrogenase</fullName>
    </submittedName>
</protein>
<dbReference type="InterPro" id="IPR051603">
    <property type="entry name" value="Zinc-ADH_QOR/CCCR"/>
</dbReference>
<feature type="domain" description="Enoyl reductase (ER)" evidence="3">
    <location>
        <begin position="10"/>
        <end position="315"/>
    </location>
</feature>
<dbReference type="Proteomes" id="UP001219349">
    <property type="component" value="Chromosome"/>
</dbReference>
<keyword evidence="1" id="KW-0521">NADP</keyword>
<sequence length="317" mass="33187">MRAAVIRAYGGPDVVRIETLPAPVPRKGLVGITVKAAAVTRGDARIRAADAPPGLSAGLRLAFGLRRPRQPVLGMFFSGRLTEAALSLPQDARVFGNTGMAMAAHAEALIIKPERILPIPDGLGDTEAAALFFGGLTAADFLIDKAGIGPGARLLINGATGEVGCAAIQIARFCGAKITAVCRAQNHDLARDLGAHHLHDYRDGAPKGQWDVIMDIAGTLPWRQAEALLAPGGMLLPVTASLGTMIGAMLRPKRRDGRRVSGTSSADGSDAMRRVLDLHSRGALRPVIGATFALEHIEKAHALAENGHKRGSVVVVM</sequence>
<dbReference type="CDD" id="cd08267">
    <property type="entry name" value="MDR1"/>
    <property type="match status" value="1"/>
</dbReference>
<dbReference type="InterPro" id="IPR011032">
    <property type="entry name" value="GroES-like_sf"/>
</dbReference>
<feature type="transmembrane region" description="Helical" evidence="2">
    <location>
        <begin position="228"/>
        <end position="250"/>
    </location>
</feature>
<dbReference type="RefSeq" id="WP_271886365.1">
    <property type="nucleotide sequence ID" value="NZ_CP067136.1"/>
</dbReference>
<evidence type="ECO:0000313" key="4">
    <source>
        <dbReference type="EMBL" id="WCR07817.1"/>
    </source>
</evidence>